<proteinExistence type="predicted"/>
<dbReference type="AlphaFoldDB" id="A0A0E3LLN9"/>
<organism evidence="1 2">
    <name type="scientific">Methanosarcina barkeri str. Wiesmoor</name>
    <dbReference type="NCBI Taxonomy" id="1434109"/>
    <lineage>
        <taxon>Archaea</taxon>
        <taxon>Methanobacteriati</taxon>
        <taxon>Methanobacteriota</taxon>
        <taxon>Stenosarchaea group</taxon>
        <taxon>Methanomicrobia</taxon>
        <taxon>Methanosarcinales</taxon>
        <taxon>Methanosarcinaceae</taxon>
        <taxon>Methanosarcina</taxon>
    </lineage>
</organism>
<dbReference type="HOGENOM" id="CLU_2820803_0_0_2"/>
<name>A0A0E3LLN9_METBA</name>
<sequence>MKIRGNRSFQRQTSANQELSTISGNILLRSEVYTSLKDTSADPVDAAIPMLMMMSRHRAPIKRIFL</sequence>
<gene>
    <name evidence="1" type="ORF">MSBRW_2348</name>
</gene>
<reference evidence="1 2" key="1">
    <citation type="submission" date="2014-07" db="EMBL/GenBank/DDBJ databases">
        <title>Methanogenic archaea and the global carbon cycle.</title>
        <authorList>
            <person name="Henriksen J.R."/>
            <person name="Luke J."/>
            <person name="Reinhart S."/>
            <person name="Benedict M.N."/>
            <person name="Youngblut N.D."/>
            <person name="Metcalf M.E."/>
            <person name="Whitaker R.J."/>
            <person name="Metcalf W.W."/>
        </authorList>
    </citation>
    <scope>NUCLEOTIDE SEQUENCE [LARGE SCALE GENOMIC DNA]</scope>
    <source>
        <strain evidence="1 2">Wiesmoor</strain>
    </source>
</reference>
<evidence type="ECO:0000313" key="1">
    <source>
        <dbReference type="EMBL" id="AKB51601.1"/>
    </source>
</evidence>
<evidence type="ECO:0000313" key="2">
    <source>
        <dbReference type="Proteomes" id="UP000033038"/>
    </source>
</evidence>
<protein>
    <submittedName>
        <fullName evidence="1">Uncharacterized protein</fullName>
    </submittedName>
</protein>
<dbReference type="KEGG" id="mbw:MSBRW_2348"/>
<dbReference type="EMBL" id="CP009526">
    <property type="protein sequence ID" value="AKB51601.1"/>
    <property type="molecule type" value="Genomic_DNA"/>
</dbReference>
<accession>A0A0E3LLN9</accession>
<dbReference type="Proteomes" id="UP000033038">
    <property type="component" value="Chromosome"/>
</dbReference>